<dbReference type="EMBL" id="VCKZ01000611">
    <property type="protein sequence ID" value="TMR25812.1"/>
    <property type="molecule type" value="Genomic_DNA"/>
</dbReference>
<dbReference type="OrthoDB" id="3479897at2"/>
<keyword evidence="2" id="KW-1185">Reference proteome</keyword>
<accession>A0A5S4FYZ7</accession>
<organism evidence="1 2">
    <name type="scientific">Actinomadura geliboluensis</name>
    <dbReference type="NCBI Taxonomy" id="882440"/>
    <lineage>
        <taxon>Bacteria</taxon>
        <taxon>Bacillati</taxon>
        <taxon>Actinomycetota</taxon>
        <taxon>Actinomycetes</taxon>
        <taxon>Streptosporangiales</taxon>
        <taxon>Thermomonosporaceae</taxon>
        <taxon>Actinomadura</taxon>
    </lineage>
</organism>
<sequence length="93" mass="10513">MFILVLGKRNEAEAIMNGRHDLEDQHLDRLRSEFTGHRIWRAVRWDGRLGDWVASLHDPSAGIDPTVICSDAAALRKALRVEAERAAARKGLR</sequence>
<gene>
    <name evidence="1" type="ORF">ETD96_42335</name>
</gene>
<comment type="caution">
    <text evidence="1">The sequence shown here is derived from an EMBL/GenBank/DDBJ whole genome shotgun (WGS) entry which is preliminary data.</text>
</comment>
<dbReference type="RefSeq" id="WP_138642111.1">
    <property type="nucleotide sequence ID" value="NZ_JASWDG010000022.1"/>
</dbReference>
<dbReference type="Proteomes" id="UP000305238">
    <property type="component" value="Unassembled WGS sequence"/>
</dbReference>
<evidence type="ECO:0000313" key="1">
    <source>
        <dbReference type="EMBL" id="TMR25812.1"/>
    </source>
</evidence>
<dbReference type="AlphaFoldDB" id="A0A5S4FYZ7"/>
<protein>
    <submittedName>
        <fullName evidence="1">Uncharacterized protein</fullName>
    </submittedName>
</protein>
<proteinExistence type="predicted"/>
<reference evidence="1 2" key="1">
    <citation type="submission" date="2019-05" db="EMBL/GenBank/DDBJ databases">
        <title>Draft genome sequence of Actinomadura geliboluensis A8036.</title>
        <authorList>
            <person name="Saricaoglu S."/>
            <person name="Isik K."/>
        </authorList>
    </citation>
    <scope>NUCLEOTIDE SEQUENCE [LARGE SCALE GENOMIC DNA]</scope>
    <source>
        <strain evidence="1 2">A8036</strain>
    </source>
</reference>
<evidence type="ECO:0000313" key="2">
    <source>
        <dbReference type="Proteomes" id="UP000305238"/>
    </source>
</evidence>
<name>A0A5S4FYZ7_9ACTN</name>